<reference evidence="3" key="1">
    <citation type="submission" date="2021-01" db="EMBL/GenBank/DDBJ databases">
        <authorList>
            <person name="Corre E."/>
            <person name="Pelletier E."/>
            <person name="Niang G."/>
            <person name="Scheremetjew M."/>
            <person name="Finn R."/>
            <person name="Kale V."/>
            <person name="Holt S."/>
            <person name="Cochrane G."/>
            <person name="Meng A."/>
            <person name="Brown T."/>
            <person name="Cohen L."/>
        </authorList>
    </citation>
    <scope>NUCLEOTIDE SEQUENCE</scope>
    <source>
        <strain evidence="3">CCMP644</strain>
    </source>
</reference>
<keyword evidence="2" id="KW-0802">TPR repeat</keyword>
<dbReference type="GO" id="GO:0051879">
    <property type="term" value="F:Hsp90 protein binding"/>
    <property type="evidence" value="ECO:0007669"/>
    <property type="project" value="TreeGrafter"/>
</dbReference>
<accession>A0A7S1DV65</accession>
<dbReference type="PANTHER" id="PTHR22904">
    <property type="entry name" value="TPR REPEAT CONTAINING PROTEIN"/>
    <property type="match status" value="1"/>
</dbReference>
<organism evidence="3">
    <name type="scientific">Hemiselmis andersenii</name>
    <name type="common">Cryptophyte alga</name>
    <dbReference type="NCBI Taxonomy" id="464988"/>
    <lineage>
        <taxon>Eukaryota</taxon>
        <taxon>Cryptophyceae</taxon>
        <taxon>Cryptomonadales</taxon>
        <taxon>Hemiselmidaceae</taxon>
        <taxon>Hemiselmis</taxon>
    </lineage>
</organism>
<evidence type="ECO:0000256" key="1">
    <source>
        <dbReference type="ARBA" id="ARBA00022737"/>
    </source>
</evidence>
<evidence type="ECO:0000313" key="3">
    <source>
        <dbReference type="EMBL" id="CAD8957062.1"/>
    </source>
</evidence>
<dbReference type="Gene3D" id="1.25.40.10">
    <property type="entry name" value="Tetratricopeptide repeat domain"/>
    <property type="match status" value="1"/>
</dbReference>
<dbReference type="EMBL" id="HBFX01019129">
    <property type="protein sequence ID" value="CAD8957062.1"/>
    <property type="molecule type" value="Transcribed_RNA"/>
</dbReference>
<evidence type="ECO:0000256" key="2">
    <source>
        <dbReference type="ARBA" id="ARBA00022803"/>
    </source>
</evidence>
<dbReference type="AlphaFoldDB" id="A0A7S1DV65"/>
<gene>
    <name evidence="3" type="ORF">HAND00432_LOCUS11601</name>
</gene>
<sequence length="445" mass="49181">MADPLAPKDVDPRLTALLARVRKSIVGKDTDEPEVNEIADKVEGSLRKRWEKPPTEEMEIVLRKRMVDDEARQVLFFPTDQDMHYYQALILSPPDGSPKDHPANAVQQTAVPLLYLAHSRRWALAREFILGGGLASLVTLVTHENLYLRSQAVETFSAMTDRCEDVDWLDVDDANEKLRRQLFGLSASCDIVKALLGNMKGSYPNGGFSCLRILAFWLSWVRALYCPERKLRLSQKVLDALKEWSVYEGVSCKEEADLAKILFDDFNRLPAAPSPESPPQGEAAAGGPGGGHGLCLEGAKEGGLSVEDLRLEGNAQLQAGDFKLAEKTYTRAVKKSVDEAGGEGEGEPACLLNRALARLKLTPANHQGALDDCNIVIKTQENNAKAHYRRAQALEGLGRTPKQHANRSQPDPLCALSPRVACVYVYIHLEGDIHIYICMFGRERG</sequence>
<proteinExistence type="predicted"/>
<protein>
    <submittedName>
        <fullName evidence="3">Uncharacterized protein</fullName>
    </submittedName>
</protein>
<dbReference type="PANTHER" id="PTHR22904:SF533">
    <property type="entry name" value="HSP70-HSP90 ORGANIZING PROTEIN 3"/>
    <property type="match status" value="1"/>
</dbReference>
<keyword evidence="1" id="KW-0677">Repeat</keyword>
<dbReference type="SUPFAM" id="SSF48452">
    <property type="entry name" value="TPR-like"/>
    <property type="match status" value="1"/>
</dbReference>
<dbReference type="InterPro" id="IPR011990">
    <property type="entry name" value="TPR-like_helical_dom_sf"/>
</dbReference>
<name>A0A7S1DV65_HEMAN</name>